<dbReference type="Pfam" id="PF02656">
    <property type="entry name" value="DUF202"/>
    <property type="match status" value="1"/>
</dbReference>
<keyword evidence="9" id="KW-1185">Reference proteome</keyword>
<evidence type="ECO:0000256" key="3">
    <source>
        <dbReference type="ARBA" id="ARBA00022692"/>
    </source>
</evidence>
<gene>
    <name evidence="8" type="ORF">EZJ58_1195</name>
</gene>
<reference evidence="8 9" key="1">
    <citation type="submission" date="2019-02" db="EMBL/GenBank/DDBJ databases">
        <title>Investigation of anaerobic lignin degradation for improved lignocellulosic biofuels.</title>
        <authorList>
            <person name="Deangelis K."/>
        </authorList>
    </citation>
    <scope>NUCLEOTIDE SEQUENCE [LARGE SCALE GENOMIC DNA]</scope>
    <source>
        <strain evidence="8 9">159R</strain>
    </source>
</reference>
<feature type="transmembrane region" description="Helical" evidence="6">
    <location>
        <begin position="56"/>
        <end position="76"/>
    </location>
</feature>
<dbReference type="GO" id="GO:0005886">
    <property type="term" value="C:plasma membrane"/>
    <property type="evidence" value="ECO:0007669"/>
    <property type="project" value="UniProtKB-SubCell"/>
</dbReference>
<evidence type="ECO:0000259" key="7">
    <source>
        <dbReference type="Pfam" id="PF02656"/>
    </source>
</evidence>
<feature type="transmembrane region" description="Helical" evidence="6">
    <location>
        <begin position="97"/>
        <end position="118"/>
    </location>
</feature>
<evidence type="ECO:0000256" key="1">
    <source>
        <dbReference type="ARBA" id="ARBA00004651"/>
    </source>
</evidence>
<accession>A0A4R1N908</accession>
<comment type="subcellular location">
    <subcellularLocation>
        <location evidence="1">Cell membrane</location>
        <topology evidence="1">Multi-pass membrane protein</topology>
    </subcellularLocation>
</comment>
<sequence>MFSRNNAWQHEGKNPDYRFSLANERTFLAWIRTALAFLAGSVAIDQLATEFATPLIRVLLSVLLALCGTVLALVALRRWEENEKAMRKEQALPYTHLLQVISLLVVLTALSFIFFIVLG</sequence>
<dbReference type="RefSeq" id="WP_132922042.1">
    <property type="nucleotide sequence ID" value="NZ_SJOI01000001.1"/>
</dbReference>
<dbReference type="PANTHER" id="PTHR34187:SF2">
    <property type="entry name" value="DUF202 DOMAIN-CONTAINING PROTEIN"/>
    <property type="match status" value="1"/>
</dbReference>
<dbReference type="AlphaFoldDB" id="A0A4R1N908"/>
<comment type="caution">
    <text evidence="8">The sequence shown here is derived from an EMBL/GenBank/DDBJ whole genome shotgun (WGS) entry which is preliminary data.</text>
</comment>
<protein>
    <submittedName>
        <fullName evidence="8">Putative membrane protein</fullName>
    </submittedName>
</protein>
<evidence type="ECO:0000256" key="5">
    <source>
        <dbReference type="ARBA" id="ARBA00023136"/>
    </source>
</evidence>
<evidence type="ECO:0000256" key="6">
    <source>
        <dbReference type="SAM" id="Phobius"/>
    </source>
</evidence>
<evidence type="ECO:0000256" key="4">
    <source>
        <dbReference type="ARBA" id="ARBA00022989"/>
    </source>
</evidence>
<feature type="domain" description="DUF202" evidence="7">
    <location>
        <begin position="18"/>
        <end position="84"/>
    </location>
</feature>
<feature type="transmembrane region" description="Helical" evidence="6">
    <location>
        <begin position="27"/>
        <end position="44"/>
    </location>
</feature>
<keyword evidence="2" id="KW-1003">Cell membrane</keyword>
<name>A0A4R1N908_9GAMM</name>
<evidence type="ECO:0000256" key="2">
    <source>
        <dbReference type="ARBA" id="ARBA00022475"/>
    </source>
</evidence>
<organism evidence="8 9">
    <name type="scientific">Sodalis ligni</name>
    <dbReference type="NCBI Taxonomy" id="2697027"/>
    <lineage>
        <taxon>Bacteria</taxon>
        <taxon>Pseudomonadati</taxon>
        <taxon>Pseudomonadota</taxon>
        <taxon>Gammaproteobacteria</taxon>
        <taxon>Enterobacterales</taxon>
        <taxon>Bruguierivoracaceae</taxon>
        <taxon>Sodalis</taxon>
    </lineage>
</organism>
<evidence type="ECO:0000313" key="9">
    <source>
        <dbReference type="Proteomes" id="UP000294555"/>
    </source>
</evidence>
<dbReference type="EMBL" id="SJOI01000001">
    <property type="protein sequence ID" value="TCL03147.1"/>
    <property type="molecule type" value="Genomic_DNA"/>
</dbReference>
<dbReference type="InterPro" id="IPR052053">
    <property type="entry name" value="IM_YidH-like"/>
</dbReference>
<keyword evidence="4 6" id="KW-1133">Transmembrane helix</keyword>
<dbReference type="PANTHER" id="PTHR34187">
    <property type="entry name" value="FGR18P"/>
    <property type="match status" value="1"/>
</dbReference>
<proteinExistence type="predicted"/>
<keyword evidence="5 6" id="KW-0472">Membrane</keyword>
<dbReference type="OrthoDB" id="582337at2"/>
<keyword evidence="3 6" id="KW-0812">Transmembrane</keyword>
<dbReference type="Proteomes" id="UP000294555">
    <property type="component" value="Unassembled WGS sequence"/>
</dbReference>
<dbReference type="InterPro" id="IPR003807">
    <property type="entry name" value="DUF202"/>
</dbReference>
<evidence type="ECO:0000313" key="8">
    <source>
        <dbReference type="EMBL" id="TCL03147.1"/>
    </source>
</evidence>